<dbReference type="SUPFAM" id="SSF49785">
    <property type="entry name" value="Galactose-binding domain-like"/>
    <property type="match status" value="1"/>
</dbReference>
<dbReference type="Gene3D" id="2.60.120.260">
    <property type="entry name" value="Galactose-binding domain-like"/>
    <property type="match status" value="1"/>
</dbReference>
<feature type="domain" description="CBM6" evidence="4">
    <location>
        <begin position="598"/>
        <end position="717"/>
    </location>
</feature>
<dbReference type="SUPFAM" id="SSF51126">
    <property type="entry name" value="Pectin lyase-like"/>
    <property type="match status" value="1"/>
</dbReference>
<evidence type="ECO:0000259" key="3">
    <source>
        <dbReference type="PROSITE" id="PS50853"/>
    </source>
</evidence>
<proteinExistence type="predicted"/>
<dbReference type="NCBIfam" id="TIGR04183">
    <property type="entry name" value="Por_Secre_tail"/>
    <property type="match status" value="1"/>
</dbReference>
<comment type="caution">
    <text evidence="5">The sequence shown here is derived from an EMBL/GenBank/DDBJ whole genome shotgun (WGS) entry which is preliminary data.</text>
</comment>
<dbReference type="SUPFAM" id="SSF49265">
    <property type="entry name" value="Fibronectin type III"/>
    <property type="match status" value="1"/>
</dbReference>
<accession>A0A315Z488</accession>
<dbReference type="Pfam" id="PF17433">
    <property type="entry name" value="Glyco_hydro_49N"/>
    <property type="match status" value="1"/>
</dbReference>
<name>A0A315Z488_SEDFL</name>
<dbReference type="RefSeq" id="WP_109621996.1">
    <property type="nucleotide sequence ID" value="NZ_QGDO01000008.1"/>
</dbReference>
<dbReference type="InterPro" id="IPR008979">
    <property type="entry name" value="Galactose-bd-like_sf"/>
</dbReference>
<dbReference type="Pfam" id="PF18962">
    <property type="entry name" value="Por_Secre_tail"/>
    <property type="match status" value="1"/>
</dbReference>
<evidence type="ECO:0000256" key="2">
    <source>
        <dbReference type="SAM" id="SignalP"/>
    </source>
</evidence>
<dbReference type="InterPro" id="IPR005084">
    <property type="entry name" value="CBM6"/>
</dbReference>
<dbReference type="InterPro" id="IPR035953">
    <property type="entry name" value="Dextranase_N-ter"/>
</dbReference>
<dbReference type="Pfam" id="PF03422">
    <property type="entry name" value="CBM_6"/>
    <property type="match status" value="1"/>
</dbReference>
<feature type="signal peptide" evidence="2">
    <location>
        <begin position="1"/>
        <end position="20"/>
    </location>
</feature>
<dbReference type="SUPFAM" id="SSF101596">
    <property type="entry name" value="Dextranase, N-terminal domain"/>
    <property type="match status" value="1"/>
</dbReference>
<dbReference type="InterPro" id="IPR011050">
    <property type="entry name" value="Pectin_lyase_fold/virulence"/>
</dbReference>
<dbReference type="InterPro" id="IPR006584">
    <property type="entry name" value="Cellulose-bd_IV"/>
</dbReference>
<dbReference type="InterPro" id="IPR023226">
    <property type="entry name" value="Glyco_hydro_49_N_dom"/>
</dbReference>
<protein>
    <submittedName>
        <fullName evidence="5">Putative secreted protein (Por secretion system target)</fullName>
    </submittedName>
</protein>
<evidence type="ECO:0000313" key="6">
    <source>
        <dbReference type="Proteomes" id="UP000245535"/>
    </source>
</evidence>
<dbReference type="GO" id="GO:0004553">
    <property type="term" value="F:hydrolase activity, hydrolyzing O-glycosyl compounds"/>
    <property type="evidence" value="ECO:0007669"/>
    <property type="project" value="InterPro"/>
</dbReference>
<dbReference type="SUPFAM" id="SSF50370">
    <property type="entry name" value="Ricin B-like lectins"/>
    <property type="match status" value="1"/>
</dbReference>
<feature type="domain" description="Fibronectin type-III" evidence="3">
    <location>
        <begin position="497"/>
        <end position="589"/>
    </location>
</feature>
<dbReference type="InterPro" id="IPR012334">
    <property type="entry name" value="Pectin_lyas_fold"/>
</dbReference>
<dbReference type="Gene3D" id="2.60.350.10">
    <property type="entry name" value="Dextranase, N-terminal"/>
    <property type="match status" value="1"/>
</dbReference>
<reference evidence="5 6" key="1">
    <citation type="submission" date="2018-03" db="EMBL/GenBank/DDBJ databases">
        <title>Genomic Encyclopedia of Archaeal and Bacterial Type Strains, Phase II (KMG-II): from individual species to whole genera.</title>
        <authorList>
            <person name="Goeker M."/>
        </authorList>
    </citation>
    <scope>NUCLEOTIDE SEQUENCE [LARGE SCALE GENOMIC DNA]</scope>
    <source>
        <strain evidence="5 6">DSM 28229</strain>
    </source>
</reference>
<evidence type="ECO:0000256" key="1">
    <source>
        <dbReference type="ARBA" id="ARBA00022729"/>
    </source>
</evidence>
<feature type="chain" id="PRO_5016297067" evidence="2">
    <location>
        <begin position="21"/>
        <end position="933"/>
    </location>
</feature>
<dbReference type="CDD" id="cd04080">
    <property type="entry name" value="CBM6_cellulase-like"/>
    <property type="match status" value="1"/>
</dbReference>
<dbReference type="InterPro" id="IPR036116">
    <property type="entry name" value="FN3_sf"/>
</dbReference>
<dbReference type="PROSITE" id="PS50853">
    <property type="entry name" value="FN3"/>
    <property type="match status" value="1"/>
</dbReference>
<organism evidence="5 6">
    <name type="scientific">Sediminitomix flava</name>
    <dbReference type="NCBI Taxonomy" id="379075"/>
    <lineage>
        <taxon>Bacteria</taxon>
        <taxon>Pseudomonadati</taxon>
        <taxon>Bacteroidota</taxon>
        <taxon>Cytophagia</taxon>
        <taxon>Cytophagales</taxon>
        <taxon>Flammeovirgaceae</taxon>
        <taxon>Sediminitomix</taxon>
    </lineage>
</organism>
<dbReference type="CDD" id="cd00063">
    <property type="entry name" value="FN3"/>
    <property type="match status" value="1"/>
</dbReference>
<dbReference type="CDD" id="cd00161">
    <property type="entry name" value="beta-trefoil_Ricin-like"/>
    <property type="match status" value="1"/>
</dbReference>
<dbReference type="Proteomes" id="UP000245535">
    <property type="component" value="Unassembled WGS sequence"/>
</dbReference>
<evidence type="ECO:0000313" key="5">
    <source>
        <dbReference type="EMBL" id="PWJ37884.1"/>
    </source>
</evidence>
<dbReference type="InterPro" id="IPR035992">
    <property type="entry name" value="Ricin_B-like_lectins"/>
</dbReference>
<evidence type="ECO:0000259" key="4">
    <source>
        <dbReference type="PROSITE" id="PS51175"/>
    </source>
</evidence>
<dbReference type="InterPro" id="IPR003961">
    <property type="entry name" value="FN3_dom"/>
</dbReference>
<dbReference type="PROSITE" id="PS51175">
    <property type="entry name" value="CBM6"/>
    <property type="match status" value="1"/>
</dbReference>
<dbReference type="EMBL" id="QGDO01000008">
    <property type="protein sequence ID" value="PWJ37884.1"/>
    <property type="molecule type" value="Genomic_DNA"/>
</dbReference>
<dbReference type="Gene3D" id="2.160.20.10">
    <property type="entry name" value="Single-stranded right-handed beta-helix, Pectin lyase-like"/>
    <property type="match status" value="1"/>
</dbReference>
<gene>
    <name evidence="5" type="ORF">BC781_10819</name>
</gene>
<dbReference type="InterPro" id="IPR013783">
    <property type="entry name" value="Ig-like_fold"/>
</dbReference>
<dbReference type="OrthoDB" id="1185215at2"/>
<dbReference type="InterPro" id="IPR026444">
    <property type="entry name" value="Secre_tail"/>
</dbReference>
<keyword evidence="1 2" id="KW-0732">Signal</keyword>
<dbReference type="Gene3D" id="2.60.40.10">
    <property type="entry name" value="Immunoglobulins"/>
    <property type="match status" value="1"/>
</dbReference>
<sequence>MKQVLLLCFVFVFAIFQANATVITYPSNHSDQYLPTSDYYTVTVKQNGNTYNTIVYMSESNADNNSRAQSILNNSISWTNFSFSGAVTVRVQLKSGQNKVTYPSASILPKSKGITPVKINNTTLEFTITEAGQYSVEFGTDGYENGLMIFADPLETRSAPTGSDVKVCDPCNQSDLNNLSGYTAVHFKDEFHPINTWQVPTNIKEIYIAGGAVVRGAIHLMDANNDNTLVHGRGIVDGGGLYYPWTSLKTHGMESTTTVSGVTVEGITFSQAGAFFVRLLGTDNKMDWIKTIGGWNFNNDGLVGYTNTEITNSFVWADDDGIKLYRDNQTVDNIVMWHLVNGACFQWCWNSVSAKNVRVSNVDIIHGQWPGDGQNQGVFNARGSSTTSGTGTQTDWIFTNINVDTEVKVLFNLAPKTPHYINDIEFNNISAKTSSGVINRIAGYDANHKVDNVRINNLEMNGTCIDDGNKSSAGNFSISNATNVSFSCSSTPPTGNDPEDISDLALSNISCNSVTLSWSDTNGEDAYRIRRKVSGESTFTTLTDVSANATSYTDGSAVANTSYVYQVRPMVAGVAVAVSNQPTANTPSCTATGVVLPAKIEAEDYDNQSGIQTAGTSDAGGGDYVGWIATGDYIEFDVDVPTAGTYDFAYRVASQSSAIKFDLKEGNNVLTSANAATTGGWQVWKTETTTVNLSAGTQTLRILATGGGWNINWIEFTESTPNVGTSVLYIDHKASGMRLTDSGGVTTKGTGNTGDWVQWEQVSTNNGYFYLILKGSGRKLGSSDGINLAMFDATNTSNDVQWKWISVDATWNRLENRAHTQWLHVGSDGVTNMRIGPTSWTGDNTQWTYIQVSNNSRIASTFIEAKPELKIGPNPTKDVVYVFGATFDDMVNIYSLDGKLKVQQKGSSVNVSSLKEGIYILKVNSETFKLVKE</sequence>
<dbReference type="GO" id="GO:0030246">
    <property type="term" value="F:carbohydrate binding"/>
    <property type="evidence" value="ECO:0007669"/>
    <property type="project" value="InterPro"/>
</dbReference>
<dbReference type="AlphaFoldDB" id="A0A315Z488"/>
<keyword evidence="6" id="KW-1185">Reference proteome</keyword>
<dbReference type="SMART" id="SM00606">
    <property type="entry name" value="CBD_IV"/>
    <property type="match status" value="1"/>
</dbReference>